<comment type="caution">
    <text evidence="2">The sequence shown here is derived from an EMBL/GenBank/DDBJ whole genome shotgun (WGS) entry which is preliminary data.</text>
</comment>
<gene>
    <name evidence="2" type="ORF">SMN809_LOCUS32218</name>
</gene>
<evidence type="ECO:0000313" key="2">
    <source>
        <dbReference type="EMBL" id="CAF4439791.1"/>
    </source>
</evidence>
<dbReference type="PROSITE" id="PS50181">
    <property type="entry name" value="FBOX"/>
    <property type="match status" value="1"/>
</dbReference>
<dbReference type="Proteomes" id="UP000676336">
    <property type="component" value="Unassembled WGS sequence"/>
</dbReference>
<evidence type="ECO:0000259" key="1">
    <source>
        <dbReference type="PROSITE" id="PS50181"/>
    </source>
</evidence>
<dbReference type="AlphaFoldDB" id="A0A8S2WKH6"/>
<protein>
    <recommendedName>
        <fullName evidence="1">F-box domain-containing protein</fullName>
    </recommendedName>
</protein>
<reference evidence="2" key="1">
    <citation type="submission" date="2021-02" db="EMBL/GenBank/DDBJ databases">
        <authorList>
            <person name="Nowell W R."/>
        </authorList>
    </citation>
    <scope>NUCLEOTIDE SEQUENCE</scope>
</reference>
<feature type="domain" description="F-box" evidence="1">
    <location>
        <begin position="5"/>
        <end position="52"/>
    </location>
</feature>
<proteinExistence type="predicted"/>
<accession>A0A8S2WKH6</accession>
<dbReference type="EMBL" id="CAJOBI010066782">
    <property type="protein sequence ID" value="CAF4439791.1"/>
    <property type="molecule type" value="Genomic_DNA"/>
</dbReference>
<evidence type="ECO:0000313" key="3">
    <source>
        <dbReference type="Proteomes" id="UP000676336"/>
    </source>
</evidence>
<sequence length="186" mass="21452">MSQRDINLLDLPNQILFNILKKLNNMDVLYSLLDINNQQLHIIAQDKIFTNILNFVSILSTNDNSSISNRKLDRFCFEILPQIHHNVKCLILESVSIERVLHAVECPNLTQLKIFNFNKEIISRYFKDLSSSTFSSSTLTKLCINVLHFGDCQALLDGRLTQLIIFIVQIDFIYDIPSISYNMVSL</sequence>
<name>A0A8S2WKH6_9BILA</name>
<organism evidence="2 3">
    <name type="scientific">Rotaria magnacalcarata</name>
    <dbReference type="NCBI Taxonomy" id="392030"/>
    <lineage>
        <taxon>Eukaryota</taxon>
        <taxon>Metazoa</taxon>
        <taxon>Spiralia</taxon>
        <taxon>Gnathifera</taxon>
        <taxon>Rotifera</taxon>
        <taxon>Eurotatoria</taxon>
        <taxon>Bdelloidea</taxon>
        <taxon>Philodinida</taxon>
        <taxon>Philodinidae</taxon>
        <taxon>Rotaria</taxon>
    </lineage>
</organism>
<dbReference type="InterPro" id="IPR001810">
    <property type="entry name" value="F-box_dom"/>
</dbReference>